<keyword evidence="2" id="KW-1185">Reference proteome</keyword>
<sequence length="94" mass="10000">MGLTAGPVPSRVDAHVKAGVLDLIDHAVAHGWSARAACQLLGIDDLRAARWAARRAGGRLDDAAPGGHPLHGLLDWEREAIVALHTDWGEIDRS</sequence>
<gene>
    <name evidence="1" type="ORF">FPZ47_27805</name>
</gene>
<proteinExistence type="predicted"/>
<evidence type="ECO:0000313" key="2">
    <source>
        <dbReference type="Proteomes" id="UP000320513"/>
    </source>
</evidence>
<protein>
    <submittedName>
        <fullName evidence="1">Integrase</fullName>
    </submittedName>
</protein>
<feature type="non-terminal residue" evidence="1">
    <location>
        <position position="94"/>
    </location>
</feature>
<comment type="caution">
    <text evidence="1">The sequence shown here is derived from an EMBL/GenBank/DDBJ whole genome shotgun (WGS) entry which is preliminary data.</text>
</comment>
<accession>A0A557WMH8</accession>
<organism evidence="1 2">
    <name type="scientific">Mycobacterium helveticum</name>
    <dbReference type="NCBI Taxonomy" id="2592811"/>
    <lineage>
        <taxon>Bacteria</taxon>
        <taxon>Bacillati</taxon>
        <taxon>Actinomycetota</taxon>
        <taxon>Actinomycetes</taxon>
        <taxon>Mycobacteriales</taxon>
        <taxon>Mycobacteriaceae</taxon>
        <taxon>Mycobacterium</taxon>
    </lineage>
</organism>
<name>A0A557WMH8_9MYCO</name>
<evidence type="ECO:0000313" key="1">
    <source>
        <dbReference type="EMBL" id="TVS74479.1"/>
    </source>
</evidence>
<reference evidence="1 2" key="1">
    <citation type="submission" date="2019-07" db="EMBL/GenBank/DDBJ databases">
        <title>New Mycobacterium species.</title>
        <authorList>
            <person name="Tortoli E."/>
            <person name="Ghielmetti G."/>
            <person name="Friedel U."/>
            <person name="Trovato A."/>
        </authorList>
    </citation>
    <scope>NUCLEOTIDE SEQUENCE [LARGE SCALE GENOMIC DNA]</scope>
    <source>
        <strain evidence="1 2">16-83</strain>
    </source>
</reference>
<dbReference type="EMBL" id="VMQU01000335">
    <property type="protein sequence ID" value="TVS74479.1"/>
    <property type="molecule type" value="Genomic_DNA"/>
</dbReference>
<dbReference type="AlphaFoldDB" id="A0A557WMH8"/>
<dbReference type="Proteomes" id="UP000320513">
    <property type="component" value="Unassembled WGS sequence"/>
</dbReference>